<dbReference type="EMBL" id="VSSQ01056932">
    <property type="protein sequence ID" value="MPN10761.1"/>
    <property type="molecule type" value="Genomic_DNA"/>
</dbReference>
<gene>
    <name evidence="1" type="ORF">SDC9_158058</name>
</gene>
<dbReference type="Gene3D" id="2.170.120.30">
    <property type="match status" value="1"/>
</dbReference>
<accession>A0A645F8Y4</accession>
<proteinExistence type="predicted"/>
<organism evidence="1">
    <name type="scientific">bioreactor metagenome</name>
    <dbReference type="NCBI Taxonomy" id="1076179"/>
    <lineage>
        <taxon>unclassified sequences</taxon>
        <taxon>metagenomes</taxon>
        <taxon>ecological metagenomes</taxon>
    </lineage>
</organism>
<sequence>MNAPDGWFKYLDLTPSTIEIAGPADVIDAMTELTVGSIDVSTITESQKYTLTLSLGQNILDVENIGFITVDIDYSKVKHKTFSVSQIGFSNINDINLSGYSITIATPVLENVTVYASSSDIGNISTDNLRAVATLDPNNITAGQISLPVKIVSTDGKMVWTVGTYTILVDITAKG</sequence>
<evidence type="ECO:0000313" key="1">
    <source>
        <dbReference type="EMBL" id="MPN10761.1"/>
    </source>
</evidence>
<dbReference type="Gene3D" id="2.170.120.40">
    <property type="entry name" value="YbbR-like domain"/>
    <property type="match status" value="1"/>
</dbReference>
<comment type="caution">
    <text evidence="1">The sequence shown here is derived from an EMBL/GenBank/DDBJ whole genome shotgun (WGS) entry which is preliminary data.</text>
</comment>
<name>A0A645F8Y4_9ZZZZ</name>
<reference evidence="1" key="1">
    <citation type="submission" date="2019-08" db="EMBL/GenBank/DDBJ databases">
        <authorList>
            <person name="Kucharzyk K."/>
            <person name="Murdoch R.W."/>
            <person name="Higgins S."/>
            <person name="Loffler F."/>
        </authorList>
    </citation>
    <scope>NUCLEOTIDE SEQUENCE</scope>
</reference>
<protein>
    <submittedName>
        <fullName evidence="1">Uncharacterized protein</fullName>
    </submittedName>
</protein>
<dbReference type="AlphaFoldDB" id="A0A645F8Y4"/>